<keyword evidence="2" id="KW-0698">rRNA processing</keyword>
<dbReference type="GO" id="GO:0005762">
    <property type="term" value="C:mitochondrial large ribosomal subunit"/>
    <property type="evidence" value="ECO:0007669"/>
    <property type="project" value="TreeGrafter"/>
</dbReference>
<dbReference type="InterPro" id="IPR029063">
    <property type="entry name" value="SAM-dependent_MTases_sf"/>
</dbReference>
<evidence type="ECO:0000256" key="4">
    <source>
        <dbReference type="ARBA" id="ARBA00022679"/>
    </source>
</evidence>
<evidence type="ECO:0000256" key="1">
    <source>
        <dbReference type="ARBA" id="ARBA00004173"/>
    </source>
</evidence>
<comment type="catalytic activity">
    <reaction evidence="10">
        <text>a cytidine in rRNA + S-adenosyl-L-methionine = a 5-methylcytidine in rRNA + S-adenosyl-L-homocysteine + H(+)</text>
        <dbReference type="Rhea" id="RHEA:61484"/>
        <dbReference type="Rhea" id="RHEA-COMP:15836"/>
        <dbReference type="Rhea" id="RHEA-COMP:15837"/>
        <dbReference type="ChEBI" id="CHEBI:15378"/>
        <dbReference type="ChEBI" id="CHEBI:57856"/>
        <dbReference type="ChEBI" id="CHEBI:59789"/>
        <dbReference type="ChEBI" id="CHEBI:74483"/>
        <dbReference type="ChEBI" id="CHEBI:82748"/>
    </reaction>
</comment>
<accession>A0A1B6LM09</accession>
<proteinExistence type="inferred from homology"/>
<comment type="caution">
    <text evidence="11">Lacks conserved residue(s) required for the propagation of feature annotation.</text>
</comment>
<feature type="binding site" evidence="11">
    <location>
        <position position="379"/>
    </location>
    <ligand>
        <name>S-adenosyl-L-methionine</name>
        <dbReference type="ChEBI" id="CHEBI:59789"/>
    </ligand>
</feature>
<evidence type="ECO:0000256" key="7">
    <source>
        <dbReference type="ARBA" id="ARBA00022946"/>
    </source>
</evidence>
<reference evidence="13" key="1">
    <citation type="submission" date="2015-11" db="EMBL/GenBank/DDBJ databases">
        <title>De novo transcriptome assembly of four potential Pierce s Disease insect vectors from Arizona vineyards.</title>
        <authorList>
            <person name="Tassone E.E."/>
        </authorList>
    </citation>
    <scope>NUCLEOTIDE SEQUENCE</scope>
</reference>
<sequence length="510" mass="57345">MNLFQNKLYATSTSLRVINAAIKHCRANTVWATKRKPKTSADLALEYFDNIYRPIFGKQWPSIRLALLSPHKYCAVVNNYGDSDSLSTQLQNEGAINMREMFESYQNVLSEKKGSSKRKKEFNHVYELNKKMEKIVARQREEELERIYPQGVERLQSETSTGKISDKNKADLETGELVKQAKTPLDKSLSEASIDTDRQIDAGEGLASSKLNEFVPVSRLIGKEQFVSEAEHFTFYNETQNFPVTVEPETSLHFPAHLQVFAFDQGNISSFNPSKPGASGVLGYYLLDAGSVLPVLALGLRPGDTVLDMCAAPGGKSLLCLQTLYPDMLVCNDISRSRLNRLSLVMRQYLTDWEQRVTITQEPGANILDTNKYSKILVDVPCTTDRVSVMECDNNIFKPSRNKERILLPQLQVELLFQALKLVKKGGAVVYSTCSLNPAQNDGVVQMALRKVWEETSMKIVVKDLSKALEPAKIVFKFAEPSCVKYGSLVVPYLPSNFGPMYFCKLEKEE</sequence>
<organism evidence="13">
    <name type="scientific">Graphocephala atropunctata</name>
    <dbReference type="NCBI Taxonomy" id="36148"/>
    <lineage>
        <taxon>Eukaryota</taxon>
        <taxon>Metazoa</taxon>
        <taxon>Ecdysozoa</taxon>
        <taxon>Arthropoda</taxon>
        <taxon>Hexapoda</taxon>
        <taxon>Insecta</taxon>
        <taxon>Pterygota</taxon>
        <taxon>Neoptera</taxon>
        <taxon>Paraneoptera</taxon>
        <taxon>Hemiptera</taxon>
        <taxon>Auchenorrhyncha</taxon>
        <taxon>Membracoidea</taxon>
        <taxon>Cicadellidae</taxon>
        <taxon>Cicadellinae</taxon>
        <taxon>Cicadellini</taxon>
        <taxon>Graphocephala</taxon>
    </lineage>
</organism>
<keyword evidence="8" id="KW-0496">Mitochondrion</keyword>
<dbReference type="Gene3D" id="6.20.240.40">
    <property type="match status" value="2"/>
</dbReference>
<comment type="subcellular location">
    <subcellularLocation>
        <location evidence="1">Mitochondrion</location>
    </subcellularLocation>
</comment>
<keyword evidence="3 11" id="KW-0489">Methyltransferase</keyword>
<dbReference type="InterPro" id="IPR049560">
    <property type="entry name" value="MeTrfase_RsmB-F_NOP2_cat"/>
</dbReference>
<name>A0A1B6LM09_9HEMI</name>
<feature type="binding site" evidence="11">
    <location>
        <begin position="310"/>
        <end position="316"/>
    </location>
    <ligand>
        <name>S-adenosyl-L-methionine</name>
        <dbReference type="ChEBI" id="CHEBI:59789"/>
    </ligand>
</feature>
<dbReference type="PANTHER" id="PTHR22808">
    <property type="entry name" value="NCL1 YEAST -RELATED NOL1/NOP2/FMU SUN DOMAIN-CONTAINING"/>
    <property type="match status" value="1"/>
</dbReference>
<evidence type="ECO:0000259" key="12">
    <source>
        <dbReference type="PROSITE" id="PS51686"/>
    </source>
</evidence>
<evidence type="ECO:0000313" key="13">
    <source>
        <dbReference type="EMBL" id="JAT24775.1"/>
    </source>
</evidence>
<gene>
    <name evidence="13" type="ORF">g.18369</name>
</gene>
<evidence type="ECO:0000256" key="10">
    <source>
        <dbReference type="ARBA" id="ARBA00049302"/>
    </source>
</evidence>
<keyword evidence="7" id="KW-0809">Transit peptide</keyword>
<protein>
    <recommendedName>
        <fullName evidence="9">NOL1/NOP2/Sun domain family member 4</fullName>
    </recommendedName>
</protein>
<evidence type="ECO:0000256" key="8">
    <source>
        <dbReference type="ARBA" id="ARBA00023128"/>
    </source>
</evidence>
<dbReference type="Gene3D" id="3.40.50.150">
    <property type="entry name" value="Vaccinia Virus protein VP39"/>
    <property type="match status" value="1"/>
</dbReference>
<dbReference type="GO" id="GO:0031167">
    <property type="term" value="P:rRNA methylation"/>
    <property type="evidence" value="ECO:0007669"/>
    <property type="project" value="TreeGrafter"/>
</dbReference>
<keyword evidence="5 11" id="KW-0949">S-adenosyl-L-methionine</keyword>
<feature type="binding site" evidence="11">
    <location>
        <position position="333"/>
    </location>
    <ligand>
        <name>S-adenosyl-L-methionine</name>
        <dbReference type="ChEBI" id="CHEBI:59789"/>
    </ligand>
</feature>
<dbReference type="FunFam" id="3.40.50.150:FF:000055">
    <property type="entry name" value="5-methylcytosine rRNA methyltransferase NSUN4"/>
    <property type="match status" value="1"/>
</dbReference>
<evidence type="ECO:0000256" key="3">
    <source>
        <dbReference type="ARBA" id="ARBA00022603"/>
    </source>
</evidence>
<dbReference type="PANTHER" id="PTHR22808:SF3">
    <property type="entry name" value="5-METHYLCYTOSINE RRNA METHYLTRANSFERASE NSUN4"/>
    <property type="match status" value="1"/>
</dbReference>
<evidence type="ECO:0000256" key="9">
    <source>
        <dbReference type="ARBA" id="ARBA00042050"/>
    </source>
</evidence>
<keyword evidence="6 11" id="KW-0694">RNA-binding</keyword>
<dbReference type="EMBL" id="GEBQ01015202">
    <property type="protein sequence ID" value="JAT24775.1"/>
    <property type="molecule type" value="Transcribed_RNA"/>
</dbReference>
<dbReference type="InterPro" id="IPR023267">
    <property type="entry name" value="RCMT"/>
</dbReference>
<evidence type="ECO:0000256" key="6">
    <source>
        <dbReference type="ARBA" id="ARBA00022884"/>
    </source>
</evidence>
<comment type="similarity">
    <text evidence="11">Belongs to the class I-like SAM-binding methyltransferase superfamily. RsmB/NOP family.</text>
</comment>
<dbReference type="InterPro" id="IPR001678">
    <property type="entry name" value="MeTrfase_RsmB-F_NOP2_dom"/>
</dbReference>
<keyword evidence="4 11" id="KW-0808">Transferase</keyword>
<evidence type="ECO:0000256" key="11">
    <source>
        <dbReference type="PROSITE-ProRule" id="PRU01023"/>
    </source>
</evidence>
<evidence type="ECO:0000256" key="2">
    <source>
        <dbReference type="ARBA" id="ARBA00022552"/>
    </source>
</evidence>
<dbReference type="PROSITE" id="PS51686">
    <property type="entry name" value="SAM_MT_RSMB_NOP"/>
    <property type="match status" value="1"/>
</dbReference>
<feature type="domain" description="SAM-dependent MTase RsmB/NOP-type" evidence="12">
    <location>
        <begin position="209"/>
        <end position="509"/>
    </location>
</feature>
<feature type="active site" description="Nucleophile" evidence="11">
    <location>
        <position position="434"/>
    </location>
</feature>
<dbReference type="Pfam" id="PF01189">
    <property type="entry name" value="Methyltr_RsmB-F"/>
    <property type="match status" value="1"/>
</dbReference>
<dbReference type="GO" id="GO:0003723">
    <property type="term" value="F:RNA binding"/>
    <property type="evidence" value="ECO:0007669"/>
    <property type="project" value="UniProtKB-UniRule"/>
</dbReference>
<evidence type="ECO:0000256" key="5">
    <source>
        <dbReference type="ARBA" id="ARBA00022691"/>
    </source>
</evidence>
<dbReference type="GO" id="GO:0008173">
    <property type="term" value="F:RNA methyltransferase activity"/>
    <property type="evidence" value="ECO:0007669"/>
    <property type="project" value="InterPro"/>
</dbReference>
<dbReference type="PRINTS" id="PR02008">
    <property type="entry name" value="RCMTFAMILY"/>
</dbReference>
<dbReference type="SUPFAM" id="SSF53335">
    <property type="entry name" value="S-adenosyl-L-methionine-dependent methyltransferases"/>
    <property type="match status" value="1"/>
</dbReference>
<dbReference type="AlphaFoldDB" id="A0A1B6LM09"/>